<accession>A0A540WM70</accession>
<dbReference type="SUPFAM" id="SSF49265">
    <property type="entry name" value="Fibronectin type III"/>
    <property type="match status" value="1"/>
</dbReference>
<dbReference type="GO" id="GO:0016539">
    <property type="term" value="P:intein-mediated protein splicing"/>
    <property type="evidence" value="ECO:0007669"/>
    <property type="project" value="InterPro"/>
</dbReference>
<reference evidence="2 3" key="1">
    <citation type="submission" date="2019-06" db="EMBL/GenBank/DDBJ databases">
        <authorList>
            <person name="Livingstone P."/>
            <person name="Whitworth D."/>
        </authorList>
    </citation>
    <scope>NUCLEOTIDE SEQUENCE [LARGE SCALE GENOMIC DNA]</scope>
    <source>
        <strain evidence="2 3">AM401</strain>
    </source>
</reference>
<dbReference type="InterPro" id="IPR036116">
    <property type="entry name" value="FN3_sf"/>
</dbReference>
<dbReference type="SMART" id="SM00306">
    <property type="entry name" value="HintN"/>
    <property type="match status" value="1"/>
</dbReference>
<evidence type="ECO:0000313" key="2">
    <source>
        <dbReference type="EMBL" id="TQF10108.1"/>
    </source>
</evidence>
<keyword evidence="3" id="KW-1185">Reference proteome</keyword>
<organism evidence="2 3">
    <name type="scientific">Myxococcus llanfairpwllgwyngyllgogerychwyrndrobwllllantysiliogogogochensis</name>
    <dbReference type="NCBI Taxonomy" id="2590453"/>
    <lineage>
        <taxon>Bacteria</taxon>
        <taxon>Pseudomonadati</taxon>
        <taxon>Myxococcota</taxon>
        <taxon>Myxococcia</taxon>
        <taxon>Myxococcales</taxon>
        <taxon>Cystobacterineae</taxon>
        <taxon>Myxococcaceae</taxon>
        <taxon>Myxococcus</taxon>
    </lineage>
</organism>
<dbReference type="CDD" id="cd00081">
    <property type="entry name" value="Hint"/>
    <property type="match status" value="1"/>
</dbReference>
<gene>
    <name evidence="2" type="ORF">FJV41_41175</name>
</gene>
<dbReference type="InterPro" id="IPR003587">
    <property type="entry name" value="Hint_dom_N"/>
</dbReference>
<dbReference type="InterPro" id="IPR036844">
    <property type="entry name" value="Hint_dom_sf"/>
</dbReference>
<dbReference type="EMBL" id="VIFM01000280">
    <property type="protein sequence ID" value="TQF10108.1"/>
    <property type="molecule type" value="Genomic_DNA"/>
</dbReference>
<dbReference type="InterPro" id="IPR003961">
    <property type="entry name" value="FN3_dom"/>
</dbReference>
<sequence length="1079" mass="116644">MRGMSSQGLAVLSNPAGHASHVRVKVRDGAGVWVNLSHLEGRDFLDAVEVDEDVDQPVSAATVTLKRQVDLFSLSPLRADSKLNAGNGQFIRPGREFIVEAAVSPVGMSPSASEWRVLFHGDIDEVDFADEQLVFRGRDLGGRLQDSFIEVERPYGDSSAGVAVETVMQAILTDNETGVLLHTPISPGWKIRKYAQKKASALDALRDLAQQIGWEVRYHWREASGTFVLTFSEPNRTNPALAWTFGPGDYRNVAKLTVNKTEIRNRIEVVYSDAGDLDVTGQPKRKSVIVGDAASQAAYGVRFMQVAEDASSNIDREAEARKMADAALSDLKEPLADQEVEVDFFLPVELGDLYRFRANGAHYSDDQNLAVTGFRHAFTAEGDARTTITTRGKPSFGVSMWLEMDTRPGLSEPAHTSPPLDPLNVAVSAIVNGFSLSLMPALSGPPVASYELHVSTLSGFAPSSSTLRGTFDTTVFGASDLMPGTAYYVRVVPRDRFGNRGNASPQFEVTPKKLEGASLGDSAVGFQHLLHPPTDNLIPNGYNEAGLRAVGKLPEGDKLVEDPVNARSGRWVRRVELSSAGSWASLSWTGGYGSAAPGGRLKCSPGDQFFAEVYVKASSATVAGMGNLHLLWEDANGVYSGQTAVVGMGPLGTTYRRVTLTGTCPAGCTGVQLFWEAEVLAADVGKRLYFDAVSLRKMVTFDLLAANTLKTSNYAEDGNGIPTAGAKLDNVGTTLKVASNNVQVGRYYLSDGFFRSVQALADTGSRIYYRGNNDGVPNIDRLNIQVVEGYAIAGATGGASFFTWAHYRATLQPQSASDNLDALRFLEVGFYWAFGDIHPPNFLYSATVPIADRKYQNGAWDGDGANATSAGFTFMFGDKFNRLRDDPLVNKLLYLKVSLHNAVGFSAERWFFPPSAYNTDMVRRATGPASTPSGGSGGGGNEHGTCVAPWEPVLLGDGTELPAEMLKPGMRVLTMHEGRTDGGVFEVTHVSRHHAGRCNLVLMDGRVVVVTPDHRWRTVERGWIRTDALRPGELIAGFAPGRVARVEPTDAGDVMKITVRFAKTYVVNGLLAHNLKPRD</sequence>
<feature type="domain" description="Fibronectin type-III" evidence="1">
    <location>
        <begin position="418"/>
        <end position="514"/>
    </location>
</feature>
<dbReference type="InterPro" id="IPR013783">
    <property type="entry name" value="Ig-like_fold"/>
</dbReference>
<comment type="caution">
    <text evidence="2">The sequence shown here is derived from an EMBL/GenBank/DDBJ whole genome shotgun (WGS) entry which is preliminary data.</text>
</comment>
<dbReference type="Proteomes" id="UP000315369">
    <property type="component" value="Unassembled WGS sequence"/>
</dbReference>
<dbReference type="Gene3D" id="2.60.40.10">
    <property type="entry name" value="Immunoglobulins"/>
    <property type="match status" value="1"/>
</dbReference>
<proteinExistence type="predicted"/>
<name>A0A540WM70_9BACT</name>
<evidence type="ECO:0000313" key="3">
    <source>
        <dbReference type="Proteomes" id="UP000315369"/>
    </source>
</evidence>
<dbReference type="Gene3D" id="2.170.16.10">
    <property type="entry name" value="Hedgehog/Intein (Hint) domain"/>
    <property type="match status" value="1"/>
</dbReference>
<dbReference type="AlphaFoldDB" id="A0A540WM70"/>
<evidence type="ECO:0000259" key="1">
    <source>
        <dbReference type="PROSITE" id="PS50853"/>
    </source>
</evidence>
<dbReference type="PROSITE" id="PS50853">
    <property type="entry name" value="FN3"/>
    <property type="match status" value="1"/>
</dbReference>
<dbReference type="RefSeq" id="WP_141648097.1">
    <property type="nucleotide sequence ID" value="NZ_VIFM01000280.1"/>
</dbReference>
<protein>
    <recommendedName>
        <fullName evidence="1">Fibronectin type-III domain-containing protein</fullName>
    </recommendedName>
</protein>
<dbReference type="PROSITE" id="PS50817">
    <property type="entry name" value="INTEIN_N_TER"/>
    <property type="match status" value="1"/>
</dbReference>
<dbReference type="OrthoDB" id="5384371at2"/>
<dbReference type="InterPro" id="IPR006141">
    <property type="entry name" value="Intein_N"/>
</dbReference>
<dbReference type="CDD" id="cd00063">
    <property type="entry name" value="FN3"/>
    <property type="match status" value="1"/>
</dbReference>
<dbReference type="SUPFAM" id="SSF51294">
    <property type="entry name" value="Hedgehog/intein (Hint) domain"/>
    <property type="match status" value="1"/>
</dbReference>